<sequence>MNLFSLLDQVTVLPNFVVGSKEELINALVDALEEKMESGEQLEEVHKAVFEREEIMSTGVGKGLAIPHAKTKAVTENLAAFALLKEPLDFDSIDNEPVRLVFLLVGPESNNSQHIKLLSRISRLMNSGSFREKILGCTSTEEILDAFQEEEEKYFVS</sequence>
<organism evidence="2 3">
    <name type="scientific">Gracilimonas halophila</name>
    <dbReference type="NCBI Taxonomy" id="1834464"/>
    <lineage>
        <taxon>Bacteria</taxon>
        <taxon>Pseudomonadati</taxon>
        <taxon>Balneolota</taxon>
        <taxon>Balneolia</taxon>
        <taxon>Balneolales</taxon>
        <taxon>Balneolaceae</taxon>
        <taxon>Gracilimonas</taxon>
    </lineage>
</organism>
<dbReference type="InterPro" id="IPR016152">
    <property type="entry name" value="PTrfase/Anion_transptr"/>
</dbReference>
<dbReference type="SUPFAM" id="SSF55804">
    <property type="entry name" value="Phoshotransferase/anion transport protein"/>
    <property type="match status" value="1"/>
</dbReference>
<reference evidence="3" key="1">
    <citation type="journal article" date="2019" name="Int. J. Syst. Evol. Microbiol.">
        <title>The Global Catalogue of Microorganisms (GCM) 10K type strain sequencing project: providing services to taxonomists for standard genome sequencing and annotation.</title>
        <authorList>
            <consortium name="The Broad Institute Genomics Platform"/>
            <consortium name="The Broad Institute Genome Sequencing Center for Infectious Disease"/>
            <person name="Wu L."/>
            <person name="Ma J."/>
        </authorList>
    </citation>
    <scope>NUCLEOTIDE SEQUENCE [LARGE SCALE GENOMIC DNA]</scope>
    <source>
        <strain evidence="3">KCTC 52042</strain>
    </source>
</reference>
<proteinExistence type="predicted"/>
<accession>A0ABW5JMG8</accession>
<dbReference type="InterPro" id="IPR051541">
    <property type="entry name" value="PTS_SugarTrans_NitroReg"/>
</dbReference>
<dbReference type="CDD" id="cd00211">
    <property type="entry name" value="PTS_IIA_fru"/>
    <property type="match status" value="1"/>
</dbReference>
<protein>
    <submittedName>
        <fullName evidence="2">PTS sugar transporter subunit IIA</fullName>
    </submittedName>
</protein>
<evidence type="ECO:0000313" key="2">
    <source>
        <dbReference type="EMBL" id="MFD2533364.1"/>
    </source>
</evidence>
<evidence type="ECO:0000259" key="1">
    <source>
        <dbReference type="PROSITE" id="PS51094"/>
    </source>
</evidence>
<dbReference type="PANTHER" id="PTHR47738">
    <property type="entry name" value="PTS SYSTEM FRUCTOSE-LIKE EIIA COMPONENT-RELATED"/>
    <property type="match status" value="1"/>
</dbReference>
<keyword evidence="2" id="KW-0762">Sugar transport</keyword>
<dbReference type="Gene3D" id="3.40.930.10">
    <property type="entry name" value="Mannitol-specific EII, Chain A"/>
    <property type="match status" value="1"/>
</dbReference>
<name>A0ABW5JMG8_9BACT</name>
<keyword evidence="2" id="KW-0813">Transport</keyword>
<dbReference type="InterPro" id="IPR002178">
    <property type="entry name" value="PTS_EIIA_type-2_dom"/>
</dbReference>
<dbReference type="Pfam" id="PF00359">
    <property type="entry name" value="PTS_EIIA_2"/>
    <property type="match status" value="1"/>
</dbReference>
<dbReference type="Proteomes" id="UP001597460">
    <property type="component" value="Unassembled WGS sequence"/>
</dbReference>
<dbReference type="PROSITE" id="PS51094">
    <property type="entry name" value="PTS_EIIA_TYPE_2"/>
    <property type="match status" value="1"/>
</dbReference>
<feature type="domain" description="PTS EIIA type-2" evidence="1">
    <location>
        <begin position="5"/>
        <end position="150"/>
    </location>
</feature>
<dbReference type="PANTHER" id="PTHR47738:SF1">
    <property type="entry name" value="NITROGEN REGULATORY PROTEIN"/>
    <property type="match status" value="1"/>
</dbReference>
<comment type="caution">
    <text evidence="2">The sequence shown here is derived from an EMBL/GenBank/DDBJ whole genome shotgun (WGS) entry which is preliminary data.</text>
</comment>
<gene>
    <name evidence="2" type="ORF">ACFSVN_12990</name>
</gene>
<evidence type="ECO:0000313" key="3">
    <source>
        <dbReference type="Proteomes" id="UP001597460"/>
    </source>
</evidence>
<dbReference type="EMBL" id="JBHULI010000025">
    <property type="protein sequence ID" value="MFD2533364.1"/>
    <property type="molecule type" value="Genomic_DNA"/>
</dbReference>
<keyword evidence="3" id="KW-1185">Reference proteome</keyword>
<dbReference type="RefSeq" id="WP_390303530.1">
    <property type="nucleotide sequence ID" value="NZ_JBHULI010000025.1"/>
</dbReference>
<dbReference type="PROSITE" id="PS00372">
    <property type="entry name" value="PTS_EIIA_TYPE_2_HIS"/>
    <property type="match status" value="1"/>
</dbReference>